<evidence type="ECO:0000313" key="2">
    <source>
        <dbReference type="EMBL" id="JAD22706.1"/>
    </source>
</evidence>
<reference evidence="2" key="2">
    <citation type="journal article" date="2015" name="Data Brief">
        <title>Shoot transcriptome of the giant reed, Arundo donax.</title>
        <authorList>
            <person name="Barrero R.A."/>
            <person name="Guerrero F.D."/>
            <person name="Moolhuijzen P."/>
            <person name="Goolsby J.A."/>
            <person name="Tidwell J."/>
            <person name="Bellgard S.E."/>
            <person name="Bellgard M.I."/>
        </authorList>
    </citation>
    <scope>NUCLEOTIDE SEQUENCE</scope>
    <source>
        <tissue evidence="2">Shoot tissue taken approximately 20 cm above the soil surface</tissue>
    </source>
</reference>
<sequence length="41" mass="4946">MLRHRQNDQFILLNLLASVIGFTCMVQVFIRPCMRVFYSHF</sequence>
<keyword evidence="1" id="KW-1133">Transmembrane helix</keyword>
<protein>
    <submittedName>
        <fullName evidence="2">Uncharacterized protein</fullName>
    </submittedName>
</protein>
<proteinExistence type="predicted"/>
<organism evidence="2">
    <name type="scientific">Arundo donax</name>
    <name type="common">Giant reed</name>
    <name type="synonym">Donax arundinaceus</name>
    <dbReference type="NCBI Taxonomy" id="35708"/>
    <lineage>
        <taxon>Eukaryota</taxon>
        <taxon>Viridiplantae</taxon>
        <taxon>Streptophyta</taxon>
        <taxon>Embryophyta</taxon>
        <taxon>Tracheophyta</taxon>
        <taxon>Spermatophyta</taxon>
        <taxon>Magnoliopsida</taxon>
        <taxon>Liliopsida</taxon>
        <taxon>Poales</taxon>
        <taxon>Poaceae</taxon>
        <taxon>PACMAD clade</taxon>
        <taxon>Arundinoideae</taxon>
        <taxon>Arundineae</taxon>
        <taxon>Arundo</taxon>
    </lineage>
</organism>
<dbReference type="EMBL" id="GBRH01275189">
    <property type="protein sequence ID" value="JAD22706.1"/>
    <property type="molecule type" value="Transcribed_RNA"/>
</dbReference>
<keyword evidence="1" id="KW-0812">Transmembrane</keyword>
<keyword evidence="1" id="KW-0472">Membrane</keyword>
<dbReference type="AlphaFoldDB" id="A0A0A8Y8W0"/>
<evidence type="ECO:0000256" key="1">
    <source>
        <dbReference type="SAM" id="Phobius"/>
    </source>
</evidence>
<reference evidence="2" key="1">
    <citation type="submission" date="2014-09" db="EMBL/GenBank/DDBJ databases">
        <authorList>
            <person name="Magalhaes I.L.F."/>
            <person name="Oliveira U."/>
            <person name="Santos F.R."/>
            <person name="Vidigal T.H.D.A."/>
            <person name="Brescovit A.D."/>
            <person name="Santos A.J."/>
        </authorList>
    </citation>
    <scope>NUCLEOTIDE SEQUENCE</scope>
    <source>
        <tissue evidence="2">Shoot tissue taken approximately 20 cm above the soil surface</tissue>
    </source>
</reference>
<feature type="transmembrane region" description="Helical" evidence="1">
    <location>
        <begin position="12"/>
        <end position="30"/>
    </location>
</feature>
<accession>A0A0A8Y8W0</accession>
<name>A0A0A8Y8W0_ARUDO</name>